<dbReference type="EMBL" id="BJUW01000017">
    <property type="protein sequence ID" value="GEK87672.1"/>
    <property type="molecule type" value="Genomic_DNA"/>
</dbReference>
<keyword evidence="3" id="KW-1185">Reference proteome</keyword>
<evidence type="ECO:0000256" key="1">
    <source>
        <dbReference type="SAM" id="MobiDB-lite"/>
    </source>
</evidence>
<feature type="region of interest" description="Disordered" evidence="1">
    <location>
        <begin position="1"/>
        <end position="61"/>
    </location>
</feature>
<dbReference type="Proteomes" id="UP000321225">
    <property type="component" value="Unassembled WGS sequence"/>
</dbReference>
<evidence type="ECO:0000313" key="3">
    <source>
        <dbReference type="Proteomes" id="UP000321225"/>
    </source>
</evidence>
<gene>
    <name evidence="2" type="ORF">MAE01_28480</name>
</gene>
<organism evidence="2 3">
    <name type="scientific">Microbacterium aerolatum</name>
    <dbReference type="NCBI Taxonomy" id="153731"/>
    <lineage>
        <taxon>Bacteria</taxon>
        <taxon>Bacillati</taxon>
        <taxon>Actinomycetota</taxon>
        <taxon>Actinomycetes</taxon>
        <taxon>Micrococcales</taxon>
        <taxon>Microbacteriaceae</taxon>
        <taxon>Microbacterium</taxon>
    </lineage>
</organism>
<dbReference type="AlphaFoldDB" id="A0A511AI77"/>
<sequence length="83" mass="8955">MAHMSATSATGDAKRETALERWETEELTPRSSQVNLWRGSGIPSSSGEKKGPSAHPAEPGYPCYVSVLGELAWMLPRGEPQTV</sequence>
<feature type="compositionally biased region" description="Polar residues" evidence="1">
    <location>
        <begin position="1"/>
        <end position="10"/>
    </location>
</feature>
<proteinExistence type="predicted"/>
<reference evidence="2 3" key="1">
    <citation type="submission" date="2019-07" db="EMBL/GenBank/DDBJ databases">
        <title>Whole genome shotgun sequence of Microbacterium aerolatum NBRC 103071.</title>
        <authorList>
            <person name="Hosoyama A."/>
            <person name="Uohara A."/>
            <person name="Ohji S."/>
            <person name="Ichikawa N."/>
        </authorList>
    </citation>
    <scope>NUCLEOTIDE SEQUENCE [LARGE SCALE GENOMIC DNA]</scope>
    <source>
        <strain evidence="2 3">NBRC 103071</strain>
    </source>
</reference>
<feature type="compositionally biased region" description="Basic and acidic residues" evidence="1">
    <location>
        <begin position="12"/>
        <end position="28"/>
    </location>
</feature>
<protein>
    <submittedName>
        <fullName evidence="2">Uncharacterized protein</fullName>
    </submittedName>
</protein>
<accession>A0A511AI77</accession>
<name>A0A511AI77_9MICO</name>
<evidence type="ECO:0000313" key="2">
    <source>
        <dbReference type="EMBL" id="GEK87672.1"/>
    </source>
</evidence>
<comment type="caution">
    <text evidence="2">The sequence shown here is derived from an EMBL/GenBank/DDBJ whole genome shotgun (WGS) entry which is preliminary data.</text>
</comment>